<dbReference type="AlphaFoldDB" id="A0AA94L0D1"/>
<comment type="caution">
    <text evidence="1">The sequence shown here is derived from an EMBL/GenBank/DDBJ whole genome shotgun (WGS) entry which is preliminary data.</text>
</comment>
<protein>
    <submittedName>
        <fullName evidence="1">Uncharacterized protein</fullName>
    </submittedName>
</protein>
<accession>A0AA94L0D1</accession>
<gene>
    <name evidence="1" type="ORF">SAMN04487783_2106</name>
</gene>
<proteinExistence type="predicted"/>
<dbReference type="EMBL" id="FOZN01000003">
    <property type="protein sequence ID" value="SFS15699.1"/>
    <property type="molecule type" value="Genomic_DNA"/>
</dbReference>
<organism evidence="1 2">
    <name type="scientific">Agrococcus baldri</name>
    <dbReference type="NCBI Taxonomy" id="153730"/>
    <lineage>
        <taxon>Bacteria</taxon>
        <taxon>Bacillati</taxon>
        <taxon>Actinomycetota</taxon>
        <taxon>Actinomycetes</taxon>
        <taxon>Micrococcales</taxon>
        <taxon>Microbacteriaceae</taxon>
        <taxon>Agrococcus</taxon>
    </lineage>
</organism>
<sequence length="98" mass="10548">MDALASGDLSLYELGRYSRSAVDLFNLGHGYGYQAQAERVAQAEWDATRLYAKAYPSENATAVESRMQSAIASTPPGVDPLSPEWMHRALSAAIRGAA</sequence>
<evidence type="ECO:0000313" key="1">
    <source>
        <dbReference type="EMBL" id="SFS15699.1"/>
    </source>
</evidence>
<keyword evidence="2" id="KW-1185">Reference proteome</keyword>
<evidence type="ECO:0000313" key="2">
    <source>
        <dbReference type="Proteomes" id="UP000198506"/>
    </source>
</evidence>
<reference evidence="1 2" key="1">
    <citation type="submission" date="2016-10" db="EMBL/GenBank/DDBJ databases">
        <authorList>
            <person name="Varghese N."/>
            <person name="Submissions S."/>
        </authorList>
    </citation>
    <scope>NUCLEOTIDE SEQUENCE [LARGE SCALE GENOMIC DNA]</scope>
    <source>
        <strain evidence="1 2">IAM 15147</strain>
    </source>
</reference>
<name>A0AA94L0D1_9MICO</name>
<dbReference type="Proteomes" id="UP000198506">
    <property type="component" value="Unassembled WGS sequence"/>
</dbReference>